<dbReference type="EMBL" id="JAWDGP010005307">
    <property type="protein sequence ID" value="KAK3757919.1"/>
    <property type="molecule type" value="Genomic_DNA"/>
</dbReference>
<accession>A0AAE1D5B9</accession>
<protein>
    <submittedName>
        <fullName evidence="1">Uncharacterized protein</fullName>
    </submittedName>
</protein>
<comment type="caution">
    <text evidence="1">The sequence shown here is derived from an EMBL/GenBank/DDBJ whole genome shotgun (WGS) entry which is preliminary data.</text>
</comment>
<proteinExistence type="predicted"/>
<evidence type="ECO:0000313" key="1">
    <source>
        <dbReference type="EMBL" id="KAK3757919.1"/>
    </source>
</evidence>
<reference evidence="1" key="1">
    <citation type="journal article" date="2023" name="G3 (Bethesda)">
        <title>A reference genome for the long-term kleptoplast-retaining sea slug Elysia crispata morphotype clarki.</title>
        <authorList>
            <person name="Eastman K.E."/>
            <person name="Pendleton A.L."/>
            <person name="Shaikh M.A."/>
            <person name="Suttiyut T."/>
            <person name="Ogas R."/>
            <person name="Tomko P."/>
            <person name="Gavelis G."/>
            <person name="Widhalm J.R."/>
            <person name="Wisecaver J.H."/>
        </authorList>
    </citation>
    <scope>NUCLEOTIDE SEQUENCE</scope>
    <source>
        <strain evidence="1">ECLA1</strain>
    </source>
</reference>
<evidence type="ECO:0000313" key="2">
    <source>
        <dbReference type="Proteomes" id="UP001283361"/>
    </source>
</evidence>
<dbReference type="Proteomes" id="UP001283361">
    <property type="component" value="Unassembled WGS sequence"/>
</dbReference>
<sequence length="118" mass="13297">MNSTCKNCQRKRIVSIKACSYTAGQAMPPLHINKGKKLCSLQIFAPLVAPDDRAWIFPDGAGMNDLLRQEWNCNVSLRLQEWNCNVFLRHCDPECPQLFYAHFALQPQSGGVTTTCKP</sequence>
<name>A0AAE1D5B9_9GAST</name>
<organism evidence="1 2">
    <name type="scientific">Elysia crispata</name>
    <name type="common">lettuce slug</name>
    <dbReference type="NCBI Taxonomy" id="231223"/>
    <lineage>
        <taxon>Eukaryota</taxon>
        <taxon>Metazoa</taxon>
        <taxon>Spiralia</taxon>
        <taxon>Lophotrochozoa</taxon>
        <taxon>Mollusca</taxon>
        <taxon>Gastropoda</taxon>
        <taxon>Heterobranchia</taxon>
        <taxon>Euthyneura</taxon>
        <taxon>Panpulmonata</taxon>
        <taxon>Sacoglossa</taxon>
        <taxon>Placobranchoidea</taxon>
        <taxon>Plakobranchidae</taxon>
        <taxon>Elysia</taxon>
    </lineage>
</organism>
<keyword evidence="2" id="KW-1185">Reference proteome</keyword>
<dbReference type="AlphaFoldDB" id="A0AAE1D5B9"/>
<gene>
    <name evidence="1" type="ORF">RRG08_019668</name>
</gene>